<proteinExistence type="predicted"/>
<organism evidence="1 2">
    <name type="scientific">Capsaspora owczarzaki (strain ATCC 30864)</name>
    <dbReference type="NCBI Taxonomy" id="595528"/>
    <lineage>
        <taxon>Eukaryota</taxon>
        <taxon>Filasterea</taxon>
        <taxon>Capsaspora</taxon>
    </lineage>
</organism>
<dbReference type="GO" id="GO:0007186">
    <property type="term" value="P:G protein-coupled receptor signaling pathway"/>
    <property type="evidence" value="ECO:0007669"/>
    <property type="project" value="TreeGrafter"/>
</dbReference>
<dbReference type="EMBL" id="KE346363">
    <property type="protein sequence ID" value="KJE91842.1"/>
    <property type="molecule type" value="Genomic_DNA"/>
</dbReference>
<sequence length="1143" mass="122494">MDVSLPLSAGAPTQPATLSSGFSYSSANSGGGSGSTSGLGGGVGGIGRASAAVAAMPLSSSTHSAADCVALARDLANDFLRPPAAGAAAGTAVDWSPSSSNAQLLQSLAGSPYYMQTTYAGSGAPAAAATHANVHPNGSLSLSAFLRFWDAASLTSSSSSSSLNSGSGSSSSSDGQAALGSLSVGFVTSYLVCLVAKLLSLDMPADIRLSLPEMVDMILSQKPLPDEQGADAPKAAFQTTMMQDSHSTKAIDEFRLSLINTIYFIAMFCNYDTKSNPLRASFQRWTSRRGHAKASGKTEFESQVFKLLMASGLWESEEALGELINICSNVVPTTQAPVAALSASATSLSSGSSAHGQNTTSGRRTPSVFTNFAFTGAVQHHPALSDPKQLGLSVMHGYLKRRLMQGQMTSFCLRHLLWRLERTYAEPERAEVHLLPLLTLFRELISVSPYVEPEILTSAYSVIHPFYMWPKPFSDYAKRCLDFVQREIRSPGHQVRQQLQRDNQEFLFEGEVDAFDAHAQCHVLVDMQCARAANFVEMLNWRPSYSSSDLKRMLVLRTYQSFFGTTCDLASLRGALDCIETDALDSAFVQTMQAMDDALHLEEDEANLHTTDLLNDIQSSILSQAADVGFAPVVPPSPTQQAGPTDTSSLLLMSPPPMRFACYPFTSETVCVGAQDPCFPLSNMPLASSFQALFAIVDRVSKDSLLNTTLDDQKRRIARVAIAGTDASISNVTRAYVALRHAKPDLMAKLAVQFFIVPLGDTRETDTHFARALAHADGWYERYVYVLTHAALRVFPTLRPSAHGMYYCGNGYYGVADNVPISTAPSSWANLNTMFAANPNATIGLPSLLQLDSASPSWLLRDALETYVREGQAALDVHLFVADVWMLQTSEGKDKVVNRSIPFFQRVELGSSVFMRESMQSISTASTSSTSFASGSSSTSSAAELRSSLALGALSDSLPPLGSNVGTGTLSRQPSRSVKFAPPEVSCKISEISLEGVVAQARALPTRAYWSIVVSNVPRAGDRCSTPNPRTGALEVMLVDADVGKKLFKKGTTSTSSIKLEGLALHAAMLELEAKQSRAFTLQIDDQLLQNVTRVRISQCNEPTWVDPSAPAPADSAFGDGNPSVPSESDIVLPVMTFATFEV</sequence>
<dbReference type="GO" id="GO:0005944">
    <property type="term" value="C:phosphatidylinositol 3-kinase complex, class IB"/>
    <property type="evidence" value="ECO:0007669"/>
    <property type="project" value="InterPro"/>
</dbReference>
<dbReference type="PANTHER" id="PTHR15593:SF3">
    <property type="entry name" value="PROTEIN DDB_G0292252-RELATED"/>
    <property type="match status" value="1"/>
</dbReference>
<dbReference type="Proteomes" id="UP000008743">
    <property type="component" value="Unassembled WGS sequence"/>
</dbReference>
<dbReference type="InParanoid" id="A0A0D2VNF1"/>
<name>A0A0D2VNF1_CAPO3</name>
<accession>A0A0D2VNF1</accession>
<dbReference type="RefSeq" id="XP_011270257.1">
    <property type="nucleotide sequence ID" value="XM_011271955.1"/>
</dbReference>
<evidence type="ECO:0000313" key="1">
    <source>
        <dbReference type="EMBL" id="KJE91842.1"/>
    </source>
</evidence>
<dbReference type="InterPro" id="IPR019522">
    <property type="entry name" value="PIK3R5/6"/>
</dbReference>
<dbReference type="GO" id="GO:0046935">
    <property type="term" value="F:1-phosphatidylinositol-3-kinase regulator activity"/>
    <property type="evidence" value="ECO:0007669"/>
    <property type="project" value="InterPro"/>
</dbReference>
<keyword evidence="2" id="KW-1185">Reference proteome</keyword>
<gene>
    <name evidence="1" type="ORF">CAOG_008646</name>
</gene>
<dbReference type="eggNOG" id="ENOG502QV4A">
    <property type="taxonomic scope" value="Eukaryota"/>
</dbReference>
<protein>
    <submittedName>
        <fullName evidence="1">Uncharacterized protein</fullName>
    </submittedName>
</protein>
<dbReference type="AlphaFoldDB" id="A0A0D2VNF1"/>
<reference evidence="2" key="1">
    <citation type="submission" date="2011-02" db="EMBL/GenBank/DDBJ databases">
        <title>The Genome Sequence of Capsaspora owczarzaki ATCC 30864.</title>
        <authorList>
            <person name="Russ C."/>
            <person name="Cuomo C."/>
            <person name="Burger G."/>
            <person name="Gray M.W."/>
            <person name="Holland P.W.H."/>
            <person name="King N."/>
            <person name="Lang F.B.F."/>
            <person name="Roger A.J."/>
            <person name="Ruiz-Trillo I."/>
            <person name="Young S.K."/>
            <person name="Zeng Q."/>
            <person name="Gargeya S."/>
            <person name="Alvarado L."/>
            <person name="Berlin A."/>
            <person name="Chapman S.B."/>
            <person name="Chen Z."/>
            <person name="Freedman E."/>
            <person name="Gellesch M."/>
            <person name="Goldberg J."/>
            <person name="Griggs A."/>
            <person name="Gujja S."/>
            <person name="Heilman E."/>
            <person name="Heiman D."/>
            <person name="Howarth C."/>
            <person name="Mehta T."/>
            <person name="Neiman D."/>
            <person name="Pearson M."/>
            <person name="Roberts A."/>
            <person name="Saif S."/>
            <person name="Shea T."/>
            <person name="Shenoy N."/>
            <person name="Sisk P."/>
            <person name="Stolte C."/>
            <person name="Sykes S."/>
            <person name="White J."/>
            <person name="Yandava C."/>
            <person name="Haas B."/>
            <person name="Nusbaum C."/>
            <person name="Birren B."/>
        </authorList>
    </citation>
    <scope>NUCLEOTIDE SEQUENCE</scope>
    <source>
        <strain evidence="2">ATCC 30864</strain>
    </source>
</reference>
<evidence type="ECO:0000313" key="2">
    <source>
        <dbReference type="Proteomes" id="UP000008743"/>
    </source>
</evidence>
<dbReference type="OrthoDB" id="19891at2759"/>
<dbReference type="Pfam" id="PF10486">
    <property type="entry name" value="PI3K_1B_p101"/>
    <property type="match status" value="1"/>
</dbReference>
<dbReference type="PANTHER" id="PTHR15593">
    <property type="entry name" value="PHOSPHATIDYLINOSITOL 3-KINASE REGULATORY SUBUNIT"/>
    <property type="match status" value="1"/>
</dbReference>